<dbReference type="EMBL" id="OX459942">
    <property type="protein sequence ID" value="CAI9176954.1"/>
    <property type="molecule type" value="Genomic_DNA"/>
</dbReference>
<proteinExistence type="predicted"/>
<evidence type="ECO:0000313" key="2">
    <source>
        <dbReference type="EMBL" id="CAI9176954.1"/>
    </source>
</evidence>
<accession>A0ABN8ZZ05</accession>
<organism evidence="2 3">
    <name type="scientific">Rangifer tarandus platyrhynchus</name>
    <name type="common">Svalbard reindeer</name>
    <dbReference type="NCBI Taxonomy" id="3082113"/>
    <lineage>
        <taxon>Eukaryota</taxon>
        <taxon>Metazoa</taxon>
        <taxon>Chordata</taxon>
        <taxon>Craniata</taxon>
        <taxon>Vertebrata</taxon>
        <taxon>Euteleostomi</taxon>
        <taxon>Mammalia</taxon>
        <taxon>Eutheria</taxon>
        <taxon>Laurasiatheria</taxon>
        <taxon>Artiodactyla</taxon>
        <taxon>Ruminantia</taxon>
        <taxon>Pecora</taxon>
        <taxon>Cervidae</taxon>
        <taxon>Odocoileinae</taxon>
        <taxon>Rangifer</taxon>
    </lineage>
</organism>
<evidence type="ECO:0000313" key="3">
    <source>
        <dbReference type="Proteomes" id="UP001176941"/>
    </source>
</evidence>
<dbReference type="Proteomes" id="UP001176941">
    <property type="component" value="Chromosome 6"/>
</dbReference>
<keyword evidence="1" id="KW-0812">Transmembrane</keyword>
<sequence>MKEKEQKQHLKRKITCSLSLKLPNSVFMCLINVSYYHCQYYCFSYSCEKFILLTISLDPNLLGHLFIKELMFLRFLSSCSSTSLCFIMLYYGNPLQYSCLENPVDRGALWAAVHRVA</sequence>
<reference evidence="2" key="1">
    <citation type="submission" date="2023-04" db="EMBL/GenBank/DDBJ databases">
        <authorList>
            <consortium name="ELIXIR-Norway"/>
        </authorList>
    </citation>
    <scope>NUCLEOTIDE SEQUENCE [LARGE SCALE GENOMIC DNA]</scope>
</reference>
<keyword evidence="3" id="KW-1185">Reference proteome</keyword>
<protein>
    <submittedName>
        <fullName evidence="2">Uncharacterized protein</fullName>
    </submittedName>
</protein>
<evidence type="ECO:0000256" key="1">
    <source>
        <dbReference type="SAM" id="Phobius"/>
    </source>
</evidence>
<keyword evidence="1" id="KW-0472">Membrane</keyword>
<feature type="transmembrane region" description="Helical" evidence="1">
    <location>
        <begin position="71"/>
        <end position="91"/>
    </location>
</feature>
<keyword evidence="1" id="KW-1133">Transmembrane helix</keyword>
<name>A0ABN8ZZ05_RANTA</name>
<gene>
    <name evidence="2" type="ORF">MRATA1EN1_LOCUS25916</name>
</gene>